<evidence type="ECO:0000259" key="1">
    <source>
        <dbReference type="PROSITE" id="PS50053"/>
    </source>
</evidence>
<dbReference type="Proteomes" id="UP001470230">
    <property type="component" value="Unassembled WGS sequence"/>
</dbReference>
<sequence length="307" mass="35338">MQIYVNEKPEGKKIPLVLEPTNSIDDLKDKLRSIDKRYQDILALIYDHTSLEDGKKSLHDYSIQDNATIDLYYSFQYLPIYLDIITFDGKSIKLYCDPLTNIGNIKQYIQTKFNVPEGLNFVSCHDILQEDKRLNQYYRFSSPIFLAPQPTPDKKSVIIKLLNGNFRLIEISQTAIIGDIKSQIQTVENVPANQQRLLFKDIFLEDQKSIQDYSLPDYPILLMIPRPGGEDIDISVVYLTNKELLIKADSKDTIGNLKIMINFIDKHPINMQCLSYKDVQLDDDQKTLESYSVVNGAKLNIVLSYRG</sequence>
<proteinExistence type="predicted"/>
<gene>
    <name evidence="2" type="ORF">M9Y10_035849</name>
</gene>
<evidence type="ECO:0000313" key="3">
    <source>
        <dbReference type="Proteomes" id="UP001470230"/>
    </source>
</evidence>
<accession>A0ABR2GVF8</accession>
<feature type="domain" description="Ubiquitin-like" evidence="1">
    <location>
        <begin position="155"/>
        <end position="230"/>
    </location>
</feature>
<evidence type="ECO:0000313" key="2">
    <source>
        <dbReference type="EMBL" id="KAK8837908.1"/>
    </source>
</evidence>
<feature type="domain" description="Ubiquitin-like" evidence="1">
    <location>
        <begin position="232"/>
        <end position="307"/>
    </location>
</feature>
<dbReference type="EMBL" id="JAPFFF010000057">
    <property type="protein sequence ID" value="KAK8837908.1"/>
    <property type="molecule type" value="Genomic_DNA"/>
</dbReference>
<dbReference type="Pfam" id="PF00240">
    <property type="entry name" value="ubiquitin"/>
    <property type="match status" value="3"/>
</dbReference>
<dbReference type="InterPro" id="IPR050158">
    <property type="entry name" value="Ubiquitin_ubiquitin-like"/>
</dbReference>
<dbReference type="PROSITE" id="PS50053">
    <property type="entry name" value="UBIQUITIN_2"/>
    <property type="match status" value="3"/>
</dbReference>
<dbReference type="CDD" id="cd17039">
    <property type="entry name" value="Ubl_ubiquitin_like"/>
    <property type="match status" value="3"/>
</dbReference>
<reference evidence="2 3" key="1">
    <citation type="submission" date="2024-04" db="EMBL/GenBank/DDBJ databases">
        <title>Tritrichomonas musculus Genome.</title>
        <authorList>
            <person name="Alves-Ferreira E."/>
            <person name="Grigg M."/>
            <person name="Lorenzi H."/>
            <person name="Galac M."/>
        </authorList>
    </citation>
    <scope>NUCLEOTIDE SEQUENCE [LARGE SCALE GENOMIC DNA]</scope>
    <source>
        <strain evidence="2 3">EAF2021</strain>
    </source>
</reference>
<dbReference type="InterPro" id="IPR000626">
    <property type="entry name" value="Ubiquitin-like_dom"/>
</dbReference>
<comment type="caution">
    <text evidence="2">The sequence shown here is derived from an EMBL/GenBank/DDBJ whole genome shotgun (WGS) entry which is preliminary data.</text>
</comment>
<dbReference type="SUPFAM" id="SSF54236">
    <property type="entry name" value="Ubiquitin-like"/>
    <property type="match status" value="4"/>
</dbReference>
<dbReference type="PANTHER" id="PTHR10666">
    <property type="entry name" value="UBIQUITIN"/>
    <property type="match status" value="1"/>
</dbReference>
<keyword evidence="3" id="KW-1185">Reference proteome</keyword>
<organism evidence="2 3">
    <name type="scientific">Tritrichomonas musculus</name>
    <dbReference type="NCBI Taxonomy" id="1915356"/>
    <lineage>
        <taxon>Eukaryota</taxon>
        <taxon>Metamonada</taxon>
        <taxon>Parabasalia</taxon>
        <taxon>Tritrichomonadida</taxon>
        <taxon>Tritrichomonadidae</taxon>
        <taxon>Tritrichomonas</taxon>
    </lineage>
</organism>
<dbReference type="Gene3D" id="3.10.20.90">
    <property type="entry name" value="Phosphatidylinositol 3-kinase Catalytic Subunit, Chain A, domain 1"/>
    <property type="match status" value="3"/>
</dbReference>
<dbReference type="InterPro" id="IPR029071">
    <property type="entry name" value="Ubiquitin-like_domsf"/>
</dbReference>
<protein>
    <recommendedName>
        <fullName evidence="1">Ubiquitin-like domain-containing protein</fullName>
    </recommendedName>
</protein>
<dbReference type="SMART" id="SM00213">
    <property type="entry name" value="UBQ"/>
    <property type="match status" value="3"/>
</dbReference>
<feature type="domain" description="Ubiquitin-like" evidence="1">
    <location>
        <begin position="1"/>
        <end position="71"/>
    </location>
</feature>
<name>A0ABR2GVF8_9EUKA</name>